<protein>
    <submittedName>
        <fullName evidence="1">Uncharacterized protein</fullName>
    </submittedName>
</protein>
<reference evidence="1" key="2">
    <citation type="journal article" date="2015" name="Data Brief">
        <title>Shoot transcriptome of the giant reed, Arundo donax.</title>
        <authorList>
            <person name="Barrero R.A."/>
            <person name="Guerrero F.D."/>
            <person name="Moolhuijzen P."/>
            <person name="Goolsby J.A."/>
            <person name="Tidwell J."/>
            <person name="Bellgard S.E."/>
            <person name="Bellgard M.I."/>
        </authorList>
    </citation>
    <scope>NUCLEOTIDE SEQUENCE</scope>
    <source>
        <tissue evidence="1">Shoot tissue taken approximately 20 cm above the soil surface</tissue>
    </source>
</reference>
<name>A0A0A9DLY4_ARUDO</name>
<dbReference type="EMBL" id="GBRH01210212">
    <property type="protein sequence ID" value="JAD87683.1"/>
    <property type="molecule type" value="Transcribed_RNA"/>
</dbReference>
<reference evidence="1" key="1">
    <citation type="submission" date="2014-09" db="EMBL/GenBank/DDBJ databases">
        <authorList>
            <person name="Magalhaes I.L.F."/>
            <person name="Oliveira U."/>
            <person name="Santos F.R."/>
            <person name="Vidigal T.H.D.A."/>
            <person name="Brescovit A.D."/>
            <person name="Santos A.J."/>
        </authorList>
    </citation>
    <scope>NUCLEOTIDE SEQUENCE</scope>
    <source>
        <tissue evidence="1">Shoot tissue taken approximately 20 cm above the soil surface</tissue>
    </source>
</reference>
<organism evidence="1">
    <name type="scientific">Arundo donax</name>
    <name type="common">Giant reed</name>
    <name type="synonym">Donax arundinaceus</name>
    <dbReference type="NCBI Taxonomy" id="35708"/>
    <lineage>
        <taxon>Eukaryota</taxon>
        <taxon>Viridiplantae</taxon>
        <taxon>Streptophyta</taxon>
        <taxon>Embryophyta</taxon>
        <taxon>Tracheophyta</taxon>
        <taxon>Spermatophyta</taxon>
        <taxon>Magnoliopsida</taxon>
        <taxon>Liliopsida</taxon>
        <taxon>Poales</taxon>
        <taxon>Poaceae</taxon>
        <taxon>PACMAD clade</taxon>
        <taxon>Arundinoideae</taxon>
        <taxon>Arundineae</taxon>
        <taxon>Arundo</taxon>
    </lineage>
</organism>
<sequence length="57" mass="6185">MYLSSIFLACTASTFDASASKENGPCAPVPPCLEKSSAELATKLPYTHRLNYTIPYN</sequence>
<proteinExistence type="predicted"/>
<evidence type="ECO:0000313" key="1">
    <source>
        <dbReference type="EMBL" id="JAD87683.1"/>
    </source>
</evidence>
<accession>A0A0A9DLY4</accession>
<dbReference type="AlphaFoldDB" id="A0A0A9DLY4"/>